<sequence>MIDGEESLCRSNDQNNENSVPDINKFDHYIGGNIVTGDASSYCVGLDHSYITDRRGDPCSVNDEGKIVESRLNSICNDTPPPMDKDTRLILSTEEYEGMRGESLLDCSVSLKSKENFLENRNPAPLPKQIFYAKRLRMPGGRYCEKAKLSERFADIEIARTEWKEKNI</sequence>
<evidence type="ECO:0000256" key="1">
    <source>
        <dbReference type="SAM" id="MobiDB-lite"/>
    </source>
</evidence>
<organism evidence="2">
    <name type="scientific">Leptocylindrus danicus</name>
    <dbReference type="NCBI Taxonomy" id="163516"/>
    <lineage>
        <taxon>Eukaryota</taxon>
        <taxon>Sar</taxon>
        <taxon>Stramenopiles</taxon>
        <taxon>Ochrophyta</taxon>
        <taxon>Bacillariophyta</taxon>
        <taxon>Coscinodiscophyceae</taxon>
        <taxon>Chaetocerotophycidae</taxon>
        <taxon>Leptocylindrales</taxon>
        <taxon>Leptocylindraceae</taxon>
        <taxon>Leptocylindrus</taxon>
    </lineage>
</organism>
<evidence type="ECO:0000313" key="2">
    <source>
        <dbReference type="EMBL" id="CAD9607405.1"/>
    </source>
</evidence>
<feature type="region of interest" description="Disordered" evidence="1">
    <location>
        <begin position="1"/>
        <end position="22"/>
    </location>
</feature>
<protein>
    <submittedName>
        <fullName evidence="2">Uncharacterized protein</fullName>
    </submittedName>
</protein>
<name>A0A7S2LIP0_9STRA</name>
<dbReference type="AlphaFoldDB" id="A0A7S2LIP0"/>
<proteinExistence type="predicted"/>
<gene>
    <name evidence="2" type="ORF">LDAN0321_LOCUS18772</name>
</gene>
<accession>A0A7S2LIP0</accession>
<reference evidence="2" key="1">
    <citation type="submission" date="2021-01" db="EMBL/GenBank/DDBJ databases">
        <authorList>
            <person name="Corre E."/>
            <person name="Pelletier E."/>
            <person name="Niang G."/>
            <person name="Scheremetjew M."/>
            <person name="Finn R."/>
            <person name="Kale V."/>
            <person name="Holt S."/>
            <person name="Cochrane G."/>
            <person name="Meng A."/>
            <person name="Brown T."/>
            <person name="Cohen L."/>
        </authorList>
    </citation>
    <scope>NUCLEOTIDE SEQUENCE</scope>
    <source>
        <strain evidence="2">B650</strain>
    </source>
</reference>
<feature type="compositionally biased region" description="Polar residues" evidence="1">
    <location>
        <begin position="9"/>
        <end position="21"/>
    </location>
</feature>
<dbReference type="EMBL" id="HBGY01030204">
    <property type="protein sequence ID" value="CAD9607405.1"/>
    <property type="molecule type" value="Transcribed_RNA"/>
</dbReference>